<dbReference type="EMBL" id="JBICBT010001381">
    <property type="protein sequence ID" value="KAL3070642.1"/>
    <property type="molecule type" value="Genomic_DNA"/>
</dbReference>
<feature type="compositionally biased region" description="Low complexity" evidence="1">
    <location>
        <begin position="61"/>
        <end position="76"/>
    </location>
</feature>
<gene>
    <name evidence="2" type="ORF">niasHT_032432</name>
</gene>
<protein>
    <submittedName>
        <fullName evidence="2">Uncharacterized protein</fullName>
    </submittedName>
</protein>
<feature type="region of interest" description="Disordered" evidence="1">
    <location>
        <begin position="127"/>
        <end position="165"/>
    </location>
</feature>
<evidence type="ECO:0000313" key="2">
    <source>
        <dbReference type="EMBL" id="KAL3070642.1"/>
    </source>
</evidence>
<evidence type="ECO:0000256" key="1">
    <source>
        <dbReference type="SAM" id="MobiDB-lite"/>
    </source>
</evidence>
<feature type="region of interest" description="Disordered" evidence="1">
    <location>
        <begin position="1"/>
        <end position="107"/>
    </location>
</feature>
<organism evidence="2 3">
    <name type="scientific">Heterodera trifolii</name>
    <dbReference type="NCBI Taxonomy" id="157864"/>
    <lineage>
        <taxon>Eukaryota</taxon>
        <taxon>Metazoa</taxon>
        <taxon>Ecdysozoa</taxon>
        <taxon>Nematoda</taxon>
        <taxon>Chromadorea</taxon>
        <taxon>Rhabditida</taxon>
        <taxon>Tylenchina</taxon>
        <taxon>Tylenchomorpha</taxon>
        <taxon>Tylenchoidea</taxon>
        <taxon>Heteroderidae</taxon>
        <taxon>Heteroderinae</taxon>
        <taxon>Heterodera</taxon>
    </lineage>
</organism>
<accession>A0ABD2HSG4</accession>
<comment type="caution">
    <text evidence="2">The sequence shown here is derived from an EMBL/GenBank/DDBJ whole genome shotgun (WGS) entry which is preliminary data.</text>
</comment>
<feature type="compositionally biased region" description="Basic and acidic residues" evidence="1">
    <location>
        <begin position="36"/>
        <end position="49"/>
    </location>
</feature>
<proteinExistence type="predicted"/>
<sequence length="562" mass="62834">MLIEPTKDGDETNENKTESNTEQNASDNWPMTGAIRKKEADLLSNESEKMTQTNATAGVPSSSTASSSAHATAAAEAEAETQLPSTAALARARGKQIAKYQPSEAEAQATTLGGYVLEQLHDSFDMPSTSKAAEEKGEMKAAAQRQHFSDDDENANPLGDVPSLSNSKSMEEIYMEISKAQKALNATQTEEKSEEKAERKLTARQPISKEMLDKVMAEHEQTRRHQAAAKVYDLLNAQAKIINALMENEEERAAQKEPIEAYFAKFKQFMAHLQDNQTNGQSDKLLAILREIEGPKETVKFAEELAAMDQIREEIGTLEQGFREKNAQLANRNATEREKDSSLKANFAEGVEKIGDGVKNVVEYQFENYVKKELVLLTKAKRNSLLPLKIITDFFGALELAMAYLNQVHDIIKDLVDLSSFRRYFIIVETRLVYLRLSLSIIREEAAKKLHFSGQLSNIAGPIQQIFTEKVLKHDQMASLHEIMQMATLEGKSISEEQVVLLCLSNFVLRVKLLLQSAQKHLKRIGEEFELINSVALVTKSADVLAKFRRTLLPLDELQNEN</sequence>
<name>A0ABD2HSG4_9BILA</name>
<dbReference type="Proteomes" id="UP001620626">
    <property type="component" value="Unassembled WGS sequence"/>
</dbReference>
<reference evidence="2 3" key="1">
    <citation type="submission" date="2024-10" db="EMBL/GenBank/DDBJ databases">
        <authorList>
            <person name="Kim D."/>
        </authorList>
    </citation>
    <scope>NUCLEOTIDE SEQUENCE [LARGE SCALE GENOMIC DNA]</scope>
    <source>
        <strain evidence="2">BH-2024</strain>
    </source>
</reference>
<dbReference type="AlphaFoldDB" id="A0ABD2HSG4"/>
<feature type="compositionally biased region" description="Polar residues" evidence="1">
    <location>
        <begin position="50"/>
        <end position="60"/>
    </location>
</feature>
<evidence type="ECO:0000313" key="3">
    <source>
        <dbReference type="Proteomes" id="UP001620626"/>
    </source>
</evidence>
<keyword evidence="3" id="KW-1185">Reference proteome</keyword>
<feature type="compositionally biased region" description="Basic and acidic residues" evidence="1">
    <location>
        <begin position="1"/>
        <end position="19"/>
    </location>
</feature>